<evidence type="ECO:0000256" key="1">
    <source>
        <dbReference type="ARBA" id="ARBA00008777"/>
    </source>
</evidence>
<keyword evidence="3 4" id="KW-0687">Ribonucleoprotein</keyword>
<dbReference type="OMA" id="FQHGSIV"/>
<dbReference type="Proteomes" id="UP000005666">
    <property type="component" value="Chromosome 9"/>
</dbReference>
<comment type="similarity">
    <text evidence="1 4">Belongs to the bacterial ribosomal protein bL17 family.</text>
</comment>
<dbReference type="Gene3D" id="3.90.1030.10">
    <property type="entry name" value="Ribosomal protein L17"/>
    <property type="match status" value="1"/>
</dbReference>
<dbReference type="Pfam" id="PF01196">
    <property type="entry name" value="Ribosomal_L17"/>
    <property type="match status" value="1"/>
</dbReference>
<dbReference type="RefSeq" id="XP_003687062.1">
    <property type="nucleotide sequence ID" value="XM_003687014.1"/>
</dbReference>
<dbReference type="EMBL" id="HE612864">
    <property type="protein sequence ID" value="CCE64628.1"/>
    <property type="molecule type" value="Genomic_DNA"/>
</dbReference>
<reference evidence="6 7" key="1">
    <citation type="journal article" date="2011" name="Proc. Natl. Acad. Sci. U.S.A.">
        <title>Evolutionary erosion of yeast sex chromosomes by mating-type switching accidents.</title>
        <authorList>
            <person name="Gordon J.L."/>
            <person name="Armisen D."/>
            <person name="Proux-Wera E."/>
            <person name="Oheigeartaigh S.S."/>
            <person name="Byrne K.P."/>
            <person name="Wolfe K.H."/>
        </authorList>
    </citation>
    <scope>NUCLEOTIDE SEQUENCE [LARGE SCALE GENOMIC DNA]</scope>
    <source>
        <strain evidence="7">ATCC 24235 / CBS 4417 / NBRC 1672 / NRRL Y-8282 / UCD 70-5</strain>
    </source>
</reference>
<dbReference type="AlphaFoldDB" id="G8BXK0"/>
<evidence type="ECO:0000256" key="3">
    <source>
        <dbReference type="ARBA" id="ARBA00023274"/>
    </source>
</evidence>
<dbReference type="GO" id="GO:0003735">
    <property type="term" value="F:structural constituent of ribosome"/>
    <property type="evidence" value="ECO:0007669"/>
    <property type="project" value="EnsemblFungi"/>
</dbReference>
<organism evidence="6 7">
    <name type="scientific">Tetrapisispora phaffii (strain ATCC 24235 / CBS 4417 / NBRC 1672 / NRRL Y-8282 / UCD 70-5)</name>
    <name type="common">Yeast</name>
    <name type="synonym">Fabospora phaffii</name>
    <dbReference type="NCBI Taxonomy" id="1071381"/>
    <lineage>
        <taxon>Eukaryota</taxon>
        <taxon>Fungi</taxon>
        <taxon>Dikarya</taxon>
        <taxon>Ascomycota</taxon>
        <taxon>Saccharomycotina</taxon>
        <taxon>Saccharomycetes</taxon>
        <taxon>Saccharomycetales</taxon>
        <taxon>Saccharomycetaceae</taxon>
        <taxon>Tetrapisispora</taxon>
    </lineage>
</organism>
<dbReference type="GeneID" id="11534531"/>
<dbReference type="STRING" id="1071381.G8BXK0"/>
<accession>G8BXK0</accession>
<evidence type="ECO:0000256" key="4">
    <source>
        <dbReference type="RuleBase" id="RU000660"/>
    </source>
</evidence>
<protein>
    <recommendedName>
        <fullName evidence="5">Large ribosomal subunit protein bL17m C-terminal fungi domain-containing protein</fullName>
    </recommendedName>
</protein>
<dbReference type="KEGG" id="tpf:TPHA_0I01220"/>
<dbReference type="GO" id="GO:0006412">
    <property type="term" value="P:translation"/>
    <property type="evidence" value="ECO:0007669"/>
    <property type="project" value="InterPro"/>
</dbReference>
<dbReference type="InterPro" id="IPR036373">
    <property type="entry name" value="Ribosomal_bL17_sf"/>
</dbReference>
<dbReference type="SUPFAM" id="SSF64263">
    <property type="entry name" value="Prokaryotic ribosomal protein L17"/>
    <property type="match status" value="1"/>
</dbReference>
<dbReference type="eggNOG" id="KOG3280">
    <property type="taxonomic scope" value="Eukaryota"/>
</dbReference>
<keyword evidence="7" id="KW-1185">Reference proteome</keyword>
<feature type="domain" description="Large ribosomal subunit protein bL17m C-terminal fungi" evidence="5">
    <location>
        <begin position="148"/>
        <end position="253"/>
    </location>
</feature>
<name>G8BXK0_TETPH</name>
<dbReference type="PANTHER" id="PTHR14413:SF16">
    <property type="entry name" value="LARGE RIBOSOMAL SUBUNIT PROTEIN BL17M"/>
    <property type="match status" value="1"/>
</dbReference>
<sequence length="257" mass="29406">MTKGLARKLSRTKAHRTALLKNLVSDLFQHGSIVSTHEKCMEARTLAERVVSMCNKDIALMKNDQATLDTVYRRNIQSRLFLSGDNSKLLKKVYSICNNNVELQEKARKSGFTRVLHLEPRLNDGARQSILELVDYPVIDTLDTDTDAVKLHRGNIKLWLLVKTVLYNEAHSLPHDQLTLKNLHTIAAYKTKEAFAKEIGAIRSVLLQEIYNDKPIVPEQETKTLDALITQIYNYTKPEALQRRGFQVMQERPPRSI</sequence>
<dbReference type="OrthoDB" id="275000at2759"/>
<evidence type="ECO:0000313" key="6">
    <source>
        <dbReference type="EMBL" id="CCE64628.1"/>
    </source>
</evidence>
<evidence type="ECO:0000313" key="7">
    <source>
        <dbReference type="Proteomes" id="UP000005666"/>
    </source>
</evidence>
<proteinExistence type="inferred from homology"/>
<dbReference type="PANTHER" id="PTHR14413">
    <property type="entry name" value="RIBOSOMAL PROTEIN L17"/>
    <property type="match status" value="1"/>
</dbReference>
<evidence type="ECO:0000256" key="2">
    <source>
        <dbReference type="ARBA" id="ARBA00022980"/>
    </source>
</evidence>
<gene>
    <name evidence="6" type="primary">TPHA0I01220</name>
    <name evidence="6" type="ordered locus">TPHA_0I01220</name>
</gene>
<evidence type="ECO:0000259" key="5">
    <source>
        <dbReference type="Pfam" id="PF18502"/>
    </source>
</evidence>
<dbReference type="HOGENOM" id="CLU_074407_1_3_1"/>
<dbReference type="InterPro" id="IPR040894">
    <property type="entry name" value="Ribosomal_bL17m_C"/>
</dbReference>
<dbReference type="InterPro" id="IPR000456">
    <property type="entry name" value="Ribosomal_bL17"/>
</dbReference>
<dbReference type="Gene3D" id="1.10.246.170">
    <property type="match status" value="1"/>
</dbReference>
<dbReference type="GO" id="GO:0005762">
    <property type="term" value="C:mitochondrial large ribosomal subunit"/>
    <property type="evidence" value="ECO:0007669"/>
    <property type="project" value="EnsemblFungi"/>
</dbReference>
<keyword evidence="2 4" id="KW-0689">Ribosomal protein</keyword>
<dbReference type="NCBIfam" id="TIGR00059">
    <property type="entry name" value="L17"/>
    <property type="match status" value="1"/>
</dbReference>
<dbReference type="Pfam" id="PF18502">
    <property type="entry name" value="Mrpl_C"/>
    <property type="match status" value="1"/>
</dbReference>